<dbReference type="Proteomes" id="UP000436088">
    <property type="component" value="Unassembled WGS sequence"/>
</dbReference>
<evidence type="ECO:0000313" key="3">
    <source>
        <dbReference type="Proteomes" id="UP000436088"/>
    </source>
</evidence>
<dbReference type="GO" id="GO:2000779">
    <property type="term" value="P:regulation of double-strand break repair"/>
    <property type="evidence" value="ECO:0007669"/>
    <property type="project" value="TreeGrafter"/>
</dbReference>
<dbReference type="EMBL" id="VEPZ02000519">
    <property type="protein sequence ID" value="KAE8723561.1"/>
    <property type="molecule type" value="Genomic_DNA"/>
</dbReference>
<feature type="compositionally biased region" description="Acidic residues" evidence="1">
    <location>
        <begin position="74"/>
        <end position="105"/>
    </location>
</feature>
<dbReference type="GO" id="GO:0042393">
    <property type="term" value="F:histone binding"/>
    <property type="evidence" value="ECO:0007669"/>
    <property type="project" value="TreeGrafter"/>
</dbReference>
<name>A0A6A3C6P3_HIBSY</name>
<evidence type="ECO:0000313" key="2">
    <source>
        <dbReference type="EMBL" id="KAE8723561.1"/>
    </source>
</evidence>
<dbReference type="PANTHER" id="PTHR13468">
    <property type="entry name" value="DEK PROTEIN"/>
    <property type="match status" value="1"/>
</dbReference>
<reference evidence="2" key="1">
    <citation type="submission" date="2019-09" db="EMBL/GenBank/DDBJ databases">
        <title>Draft genome information of white flower Hibiscus syriacus.</title>
        <authorList>
            <person name="Kim Y.-M."/>
        </authorList>
    </citation>
    <scope>NUCLEOTIDE SEQUENCE [LARGE SCALE GENOMIC DNA]</scope>
    <source>
        <strain evidence="2">YM2019G1</strain>
    </source>
</reference>
<dbReference type="GO" id="GO:0006325">
    <property type="term" value="P:chromatin organization"/>
    <property type="evidence" value="ECO:0007669"/>
    <property type="project" value="InterPro"/>
</dbReference>
<feature type="region of interest" description="Disordered" evidence="1">
    <location>
        <begin position="316"/>
        <end position="343"/>
    </location>
</feature>
<dbReference type="GO" id="GO:0003677">
    <property type="term" value="F:DNA binding"/>
    <property type="evidence" value="ECO:0007669"/>
    <property type="project" value="InterPro"/>
</dbReference>
<comment type="caution">
    <text evidence="2">The sequence shown here is derived from an EMBL/GenBank/DDBJ whole genome shotgun (WGS) entry which is preliminary data.</text>
</comment>
<dbReference type="GO" id="GO:0005634">
    <property type="term" value="C:nucleus"/>
    <property type="evidence" value="ECO:0007669"/>
    <property type="project" value="TreeGrafter"/>
</dbReference>
<sequence>MGEEETKTEVPDPVANGTPLPEKTVEVGREEEDNRVKEDKERKEVESEAKDEPKIDAMDEETGAKVDVKKLEEENKDEMDELNEDEEEKAENELKGEDEEEQEEKAEDKLKGEDEEEQEENAEDELKGEDEEEQEENSEESEEEKKEPEQRTPLTDRPVREQKSVERLVASIEKGSSREFQIEKGKGTHLKDIPNVAFKLSRQKTEDAFRLLHTVLFGRRGKFTHIPCPLQAAQIKSNISRFSGFVWHDNEEKQRSKVKEKLDKFNKEKLLEFCDVLDVPVMKAMKATTRKEDIITKLIDFLVVPHATTTVLLAEKEKSSKGTKRKRATKNGTTSKRSTKGRFLFPFIKGNKHVGRRVQSILQSSSSSSQP</sequence>
<dbReference type="InterPro" id="IPR044198">
    <property type="entry name" value="DEK"/>
</dbReference>
<protein>
    <recommendedName>
        <fullName evidence="4">DEK domain-containing chromatin associated protein</fullName>
    </recommendedName>
</protein>
<organism evidence="2 3">
    <name type="scientific">Hibiscus syriacus</name>
    <name type="common">Rose of Sharon</name>
    <dbReference type="NCBI Taxonomy" id="106335"/>
    <lineage>
        <taxon>Eukaryota</taxon>
        <taxon>Viridiplantae</taxon>
        <taxon>Streptophyta</taxon>
        <taxon>Embryophyta</taxon>
        <taxon>Tracheophyta</taxon>
        <taxon>Spermatophyta</taxon>
        <taxon>Magnoliopsida</taxon>
        <taxon>eudicotyledons</taxon>
        <taxon>Gunneridae</taxon>
        <taxon>Pentapetalae</taxon>
        <taxon>rosids</taxon>
        <taxon>malvids</taxon>
        <taxon>Malvales</taxon>
        <taxon>Malvaceae</taxon>
        <taxon>Malvoideae</taxon>
        <taxon>Hibiscus</taxon>
    </lineage>
</organism>
<feature type="region of interest" description="Disordered" evidence="1">
    <location>
        <begin position="1"/>
        <end position="165"/>
    </location>
</feature>
<gene>
    <name evidence="2" type="ORF">F3Y22_tig00012370pilonHSYRG00179</name>
</gene>
<feature type="compositionally biased region" description="Basic and acidic residues" evidence="1">
    <location>
        <begin position="23"/>
        <end position="73"/>
    </location>
</feature>
<evidence type="ECO:0000256" key="1">
    <source>
        <dbReference type="SAM" id="MobiDB-lite"/>
    </source>
</evidence>
<dbReference type="AlphaFoldDB" id="A0A6A3C6P3"/>
<keyword evidence="3" id="KW-1185">Reference proteome</keyword>
<evidence type="ECO:0008006" key="4">
    <source>
        <dbReference type="Google" id="ProtNLM"/>
    </source>
</evidence>
<dbReference type="PANTHER" id="PTHR13468:SF22">
    <property type="entry name" value="DEK DOMAIN-CONTAINING CHROMATIN-ASSOCIATED PROTEIN 3"/>
    <property type="match status" value="1"/>
</dbReference>
<feature type="compositionally biased region" description="Basic and acidic residues" evidence="1">
    <location>
        <begin position="1"/>
        <end position="10"/>
    </location>
</feature>
<accession>A0A6A3C6P3</accession>
<proteinExistence type="predicted"/>
<feature type="compositionally biased region" description="Acidic residues" evidence="1">
    <location>
        <begin position="113"/>
        <end position="142"/>
    </location>
</feature>